<reference evidence="6 7" key="1">
    <citation type="submission" date="2015-01" db="EMBL/GenBank/DDBJ databases">
        <title>The Genome Sequence of Ochroconis gallopava CBS43764.</title>
        <authorList>
            <consortium name="The Broad Institute Genomics Platform"/>
            <person name="Cuomo C."/>
            <person name="de Hoog S."/>
            <person name="Gorbushina A."/>
            <person name="Stielow B."/>
            <person name="Teixiera M."/>
            <person name="Abouelleil A."/>
            <person name="Chapman S.B."/>
            <person name="Priest M."/>
            <person name="Young S.K."/>
            <person name="Wortman J."/>
            <person name="Nusbaum C."/>
            <person name="Birren B."/>
        </authorList>
    </citation>
    <scope>NUCLEOTIDE SEQUENCE [LARGE SCALE GENOMIC DNA]</scope>
    <source>
        <strain evidence="6 7">CBS 43764</strain>
    </source>
</reference>
<protein>
    <recommendedName>
        <fullName evidence="5">BZIP domain-containing protein</fullName>
    </recommendedName>
</protein>
<dbReference type="VEuPathDB" id="FungiDB:PV09_01442"/>
<feature type="region of interest" description="Disordered" evidence="4">
    <location>
        <begin position="84"/>
        <end position="135"/>
    </location>
</feature>
<dbReference type="FunCoup" id="A0A0D2B8E5">
    <property type="interactions" value="228"/>
</dbReference>
<dbReference type="GO" id="GO:0001228">
    <property type="term" value="F:DNA-binding transcription activator activity, RNA polymerase II-specific"/>
    <property type="evidence" value="ECO:0007669"/>
    <property type="project" value="TreeGrafter"/>
</dbReference>
<organism evidence="6 7">
    <name type="scientific">Verruconis gallopava</name>
    <dbReference type="NCBI Taxonomy" id="253628"/>
    <lineage>
        <taxon>Eukaryota</taxon>
        <taxon>Fungi</taxon>
        <taxon>Dikarya</taxon>
        <taxon>Ascomycota</taxon>
        <taxon>Pezizomycotina</taxon>
        <taxon>Dothideomycetes</taxon>
        <taxon>Pleosporomycetidae</taxon>
        <taxon>Venturiales</taxon>
        <taxon>Sympoventuriaceae</taxon>
        <taxon>Verruconis</taxon>
    </lineage>
</organism>
<dbReference type="RefSeq" id="XP_016217343.1">
    <property type="nucleotide sequence ID" value="XM_016354331.1"/>
</dbReference>
<dbReference type="GO" id="GO:0005737">
    <property type="term" value="C:cytoplasm"/>
    <property type="evidence" value="ECO:0007669"/>
    <property type="project" value="UniProtKB-SubCell"/>
</dbReference>
<dbReference type="GO" id="GO:0000976">
    <property type="term" value="F:transcription cis-regulatory region binding"/>
    <property type="evidence" value="ECO:0007669"/>
    <property type="project" value="InterPro"/>
</dbReference>
<name>A0A0D2B8E5_9PEZI</name>
<dbReference type="EMBL" id="KN847532">
    <property type="protein sequence ID" value="KIW07474.1"/>
    <property type="molecule type" value="Genomic_DNA"/>
</dbReference>
<dbReference type="InterPro" id="IPR013910">
    <property type="entry name" value="TF_PAP1"/>
</dbReference>
<evidence type="ECO:0000256" key="3">
    <source>
        <dbReference type="ARBA" id="ARBA00023242"/>
    </source>
</evidence>
<dbReference type="PROSITE" id="PS00036">
    <property type="entry name" value="BZIP_BASIC"/>
    <property type="match status" value="1"/>
</dbReference>
<dbReference type="InterPro" id="IPR050936">
    <property type="entry name" value="AP-1-like"/>
</dbReference>
<evidence type="ECO:0000256" key="2">
    <source>
        <dbReference type="ARBA" id="ARBA00004496"/>
    </source>
</evidence>
<dbReference type="AlphaFoldDB" id="A0A0D2B8E5"/>
<dbReference type="HOGENOM" id="CLU_044874_0_0_1"/>
<dbReference type="InParanoid" id="A0A0D2B8E5"/>
<gene>
    <name evidence="6" type="ORF">PV09_01442</name>
</gene>
<dbReference type="InterPro" id="IPR023167">
    <property type="entry name" value="Yap1_redox_dom_sf"/>
</dbReference>
<dbReference type="SMART" id="SM00338">
    <property type="entry name" value="BRLZ"/>
    <property type="match status" value="1"/>
</dbReference>
<accession>A0A0D2B8E5</accession>
<keyword evidence="7" id="KW-1185">Reference proteome</keyword>
<dbReference type="InterPro" id="IPR046347">
    <property type="entry name" value="bZIP_sf"/>
</dbReference>
<feature type="region of interest" description="Disordered" evidence="4">
    <location>
        <begin position="181"/>
        <end position="218"/>
    </location>
</feature>
<feature type="compositionally biased region" description="Polar residues" evidence="4">
    <location>
        <begin position="194"/>
        <end position="214"/>
    </location>
</feature>
<dbReference type="PANTHER" id="PTHR40621:SF8">
    <property type="entry name" value="AP-1-LIKE TRANSCRIPTION FACTOR YAP3"/>
    <property type="match status" value="1"/>
</dbReference>
<evidence type="ECO:0000256" key="1">
    <source>
        <dbReference type="ARBA" id="ARBA00004123"/>
    </source>
</evidence>
<feature type="compositionally biased region" description="Basic and acidic residues" evidence="4">
    <location>
        <begin position="97"/>
        <end position="110"/>
    </location>
</feature>
<keyword evidence="3" id="KW-0539">Nucleus</keyword>
<evidence type="ECO:0000313" key="6">
    <source>
        <dbReference type="EMBL" id="KIW07474.1"/>
    </source>
</evidence>
<feature type="domain" description="BZIP" evidence="5">
    <location>
        <begin position="112"/>
        <end position="175"/>
    </location>
</feature>
<dbReference type="Proteomes" id="UP000053259">
    <property type="component" value="Unassembled WGS sequence"/>
</dbReference>
<dbReference type="PROSITE" id="PS50217">
    <property type="entry name" value="BZIP"/>
    <property type="match status" value="1"/>
</dbReference>
<dbReference type="SUPFAM" id="SSF57959">
    <property type="entry name" value="Leucine zipper domain"/>
    <property type="match status" value="1"/>
</dbReference>
<dbReference type="PANTHER" id="PTHR40621">
    <property type="entry name" value="TRANSCRIPTION FACTOR KAPC-RELATED"/>
    <property type="match status" value="1"/>
</dbReference>
<evidence type="ECO:0000259" key="5">
    <source>
        <dbReference type="PROSITE" id="PS50217"/>
    </source>
</evidence>
<evidence type="ECO:0000313" key="7">
    <source>
        <dbReference type="Proteomes" id="UP000053259"/>
    </source>
</evidence>
<dbReference type="Pfam" id="PF08601">
    <property type="entry name" value="PAP1"/>
    <property type="match status" value="1"/>
</dbReference>
<dbReference type="Gene3D" id="1.10.238.100">
    <property type="entry name" value="YAP1 redox domain. Chain B"/>
    <property type="match status" value="1"/>
</dbReference>
<dbReference type="GO" id="GO:0090575">
    <property type="term" value="C:RNA polymerase II transcription regulator complex"/>
    <property type="evidence" value="ECO:0007669"/>
    <property type="project" value="TreeGrafter"/>
</dbReference>
<dbReference type="Pfam" id="PF00170">
    <property type="entry name" value="bZIP_1"/>
    <property type="match status" value="1"/>
</dbReference>
<dbReference type="GeneID" id="27309415"/>
<evidence type="ECO:0000256" key="4">
    <source>
        <dbReference type="SAM" id="MobiDB-lite"/>
    </source>
</evidence>
<dbReference type="STRING" id="253628.A0A0D2B8E5"/>
<sequence>MDYTQFFAQTPQPFFGFMATASTYSGESDKIGPTDNVDTSFFAQSAFDSFTFSPRLMSTTADMNPSTAPMSVICNVDSRFSTDGVEFPQTDANKAGPHSERRSSSEEKDGLTPAQNRRKAQNRAAQRAFRERKEKHVKDLEARLSELETSASVLASDNQRLKLALQRATTENEILRATSRPNSIYGISHPLSPNPNEQSDQTDYSYNSTGSGQSPDGGDVLLPASATWDLIQGHPLVRQGFVDIADVCERLRGAARCDGSGPVFAERVVRRAIEESKRAGGDELI</sequence>
<comment type="subcellular location">
    <subcellularLocation>
        <location evidence="2">Cytoplasm</location>
    </subcellularLocation>
    <subcellularLocation>
        <location evidence="1">Nucleus</location>
    </subcellularLocation>
</comment>
<dbReference type="CDD" id="cd14688">
    <property type="entry name" value="bZIP_YAP"/>
    <property type="match status" value="1"/>
</dbReference>
<dbReference type="InterPro" id="IPR004827">
    <property type="entry name" value="bZIP"/>
</dbReference>
<proteinExistence type="predicted"/>
<dbReference type="Gene3D" id="1.20.5.170">
    <property type="match status" value="1"/>
</dbReference>
<dbReference type="GO" id="GO:0033554">
    <property type="term" value="P:cellular response to stress"/>
    <property type="evidence" value="ECO:0007669"/>
    <property type="project" value="UniProtKB-ARBA"/>
</dbReference>
<dbReference type="OrthoDB" id="4940293at2759"/>
<dbReference type="SUPFAM" id="SSF111430">
    <property type="entry name" value="YAP1 redox domain"/>
    <property type="match status" value="1"/>
</dbReference>